<keyword evidence="3" id="KW-1185">Reference proteome</keyword>
<dbReference type="Proteomes" id="UP001596504">
    <property type="component" value="Unassembled WGS sequence"/>
</dbReference>
<proteinExistence type="predicted"/>
<organism evidence="2 3">
    <name type="scientific">Saccharopolyspora griseoalba</name>
    <dbReference type="NCBI Taxonomy" id="1431848"/>
    <lineage>
        <taxon>Bacteria</taxon>
        <taxon>Bacillati</taxon>
        <taxon>Actinomycetota</taxon>
        <taxon>Actinomycetes</taxon>
        <taxon>Pseudonocardiales</taxon>
        <taxon>Pseudonocardiaceae</taxon>
        <taxon>Saccharopolyspora</taxon>
    </lineage>
</organism>
<name>A0ABW2LKI2_9PSEU</name>
<evidence type="ECO:0000256" key="1">
    <source>
        <dbReference type="SAM" id="MobiDB-lite"/>
    </source>
</evidence>
<comment type="caution">
    <text evidence="2">The sequence shown here is derived from an EMBL/GenBank/DDBJ whole genome shotgun (WGS) entry which is preliminary data.</text>
</comment>
<feature type="compositionally biased region" description="Basic and acidic residues" evidence="1">
    <location>
        <begin position="15"/>
        <end position="34"/>
    </location>
</feature>
<evidence type="ECO:0000313" key="2">
    <source>
        <dbReference type="EMBL" id="MFC7342933.1"/>
    </source>
</evidence>
<evidence type="ECO:0000313" key="3">
    <source>
        <dbReference type="Proteomes" id="UP001596504"/>
    </source>
</evidence>
<reference evidence="3" key="1">
    <citation type="journal article" date="2019" name="Int. J. Syst. Evol. Microbiol.">
        <title>The Global Catalogue of Microorganisms (GCM) 10K type strain sequencing project: providing services to taxonomists for standard genome sequencing and annotation.</title>
        <authorList>
            <consortium name="The Broad Institute Genomics Platform"/>
            <consortium name="The Broad Institute Genome Sequencing Center for Infectious Disease"/>
            <person name="Wu L."/>
            <person name="Ma J."/>
        </authorList>
    </citation>
    <scope>NUCLEOTIDE SEQUENCE [LARGE SCALE GENOMIC DNA]</scope>
    <source>
        <strain evidence="3">WLHS5</strain>
    </source>
</reference>
<accession>A0ABW2LKI2</accession>
<feature type="region of interest" description="Disordered" evidence="1">
    <location>
        <begin position="15"/>
        <end position="44"/>
    </location>
</feature>
<gene>
    <name evidence="2" type="ORF">ACFQRI_16130</name>
</gene>
<protein>
    <submittedName>
        <fullName evidence="2">Uncharacterized protein</fullName>
    </submittedName>
</protein>
<dbReference type="EMBL" id="JBHTCJ010000007">
    <property type="protein sequence ID" value="MFC7342933.1"/>
    <property type="molecule type" value="Genomic_DNA"/>
</dbReference>
<sequence>MERLRALAKRARDAFARRLPDSNQHEGSGERDPLLHTGPRIPPG</sequence>
<dbReference type="RefSeq" id="WP_380669299.1">
    <property type="nucleotide sequence ID" value="NZ_JBHTCJ010000007.1"/>
</dbReference>